<comment type="cofactor">
    <cofactor evidence="1">
        <name>Fe(2+)</name>
        <dbReference type="ChEBI" id="CHEBI:29033"/>
    </cofactor>
</comment>
<protein>
    <submittedName>
        <fullName evidence="4">Alpha-ketoglutarate-dependent dioxygenase alkB4 isoform 2</fullName>
    </submittedName>
</protein>
<keyword evidence="2" id="KW-0408">Iron</keyword>
<dbReference type="GO" id="GO:0051213">
    <property type="term" value="F:dioxygenase activity"/>
    <property type="evidence" value="ECO:0007669"/>
    <property type="project" value="UniProtKB-KW"/>
</dbReference>
<keyword evidence="2" id="KW-0479">Metal-binding</keyword>
<sequence length="305" mass="35131">MDPNSQLEILSSKRKCGCKGIRSCAICRNDKFPSDETQQLFEFTFCPFCDMAVVGANNILTDIHAHQSCFPFLNIEIVQNFIDESEEAILIEEIDKQTWVLSQSGRRKQDYGPKVNFKRQKVQLGNFTGLPAYSKFLITRYNERIKDHTSLHPEFLPVELCNLEYKSDRGACIVPHYDDSWLWGDRLVTVNLCGSTYLTFTLPTDDVVDGVKHEFQRIHSCIPSVSRGTFCVRVPLDRRSLVVVSGPARYIWQHEIRRSDIPTRRIAMTFRELSNIFSSKSYNMTDEQIFGRKLMKIASTYSGLM</sequence>
<keyword evidence="5" id="KW-1185">Reference proteome</keyword>
<evidence type="ECO:0000313" key="5">
    <source>
        <dbReference type="Proteomes" id="UP000311919"/>
    </source>
</evidence>
<dbReference type="OrthoDB" id="442860at2759"/>
<evidence type="ECO:0000313" key="4">
    <source>
        <dbReference type="EMBL" id="TNN12780.1"/>
    </source>
</evidence>
<evidence type="ECO:0000256" key="1">
    <source>
        <dbReference type="ARBA" id="ARBA00001954"/>
    </source>
</evidence>
<dbReference type="Proteomes" id="UP000311919">
    <property type="component" value="Unassembled WGS sequence"/>
</dbReference>
<name>A0A4Z2D9D9_SCHJA</name>
<organism evidence="4 5">
    <name type="scientific">Schistosoma japonicum</name>
    <name type="common">Blood fluke</name>
    <dbReference type="NCBI Taxonomy" id="6182"/>
    <lineage>
        <taxon>Eukaryota</taxon>
        <taxon>Metazoa</taxon>
        <taxon>Spiralia</taxon>
        <taxon>Lophotrochozoa</taxon>
        <taxon>Platyhelminthes</taxon>
        <taxon>Trematoda</taxon>
        <taxon>Digenea</taxon>
        <taxon>Strigeidida</taxon>
        <taxon>Schistosomatoidea</taxon>
        <taxon>Schistosomatidae</taxon>
        <taxon>Schistosoma</taxon>
    </lineage>
</organism>
<feature type="domain" description="Fe2OG dioxygenase" evidence="3">
    <location>
        <begin position="157"/>
        <end position="274"/>
    </location>
</feature>
<reference evidence="4 5" key="1">
    <citation type="submission" date="2019-03" db="EMBL/GenBank/DDBJ databases">
        <title>An improved genome assembly of the fluke Schistosoma japonicum.</title>
        <authorList>
            <person name="Hu W."/>
            <person name="Luo F."/>
            <person name="Yin M."/>
            <person name="Mo X."/>
            <person name="Sun C."/>
            <person name="Wu Q."/>
            <person name="Zhu B."/>
            <person name="Xiang M."/>
            <person name="Wang J."/>
            <person name="Wang Y."/>
            <person name="Zhang T."/>
            <person name="Xu B."/>
            <person name="Zheng H."/>
            <person name="Feng Z."/>
        </authorList>
    </citation>
    <scope>NUCLEOTIDE SEQUENCE [LARGE SCALE GENOMIC DNA]</scope>
    <source>
        <strain evidence="4">HuSjv2</strain>
        <tissue evidence="4">Worms</tissue>
    </source>
</reference>
<keyword evidence="4" id="KW-0223">Dioxygenase</keyword>
<evidence type="ECO:0000259" key="3">
    <source>
        <dbReference type="PROSITE" id="PS51471"/>
    </source>
</evidence>
<dbReference type="STRING" id="6182.A0A4Z2D9D9"/>
<dbReference type="PANTHER" id="PTHR12463">
    <property type="entry name" value="OXYGENASE-RELATED"/>
    <property type="match status" value="1"/>
</dbReference>
<dbReference type="InterPro" id="IPR032857">
    <property type="entry name" value="ALKBH4"/>
</dbReference>
<dbReference type="EMBL" id="SKCS01000212">
    <property type="protein sequence ID" value="TNN12780.1"/>
    <property type="molecule type" value="Genomic_DNA"/>
</dbReference>
<proteinExistence type="inferred from homology"/>
<dbReference type="PROSITE" id="PS51471">
    <property type="entry name" value="FE2OG_OXY"/>
    <property type="match status" value="1"/>
</dbReference>
<accession>A0A4Z2D9D9</accession>
<dbReference type="GO" id="GO:0046872">
    <property type="term" value="F:metal ion binding"/>
    <property type="evidence" value="ECO:0007669"/>
    <property type="project" value="UniProtKB-KW"/>
</dbReference>
<dbReference type="InterPro" id="IPR037151">
    <property type="entry name" value="AlkB-like_sf"/>
</dbReference>
<dbReference type="SUPFAM" id="SSF51197">
    <property type="entry name" value="Clavaminate synthase-like"/>
    <property type="match status" value="1"/>
</dbReference>
<comment type="caution">
    <text evidence="4">The sequence shown here is derived from an EMBL/GenBank/DDBJ whole genome shotgun (WGS) entry which is preliminary data.</text>
</comment>
<dbReference type="GO" id="GO:0070988">
    <property type="term" value="P:demethylation"/>
    <property type="evidence" value="ECO:0007669"/>
    <property type="project" value="InterPro"/>
</dbReference>
<comment type="similarity">
    <text evidence="2">Belongs to the iron/ascorbate-dependent oxidoreductase family.</text>
</comment>
<keyword evidence="2" id="KW-0560">Oxidoreductase</keyword>
<dbReference type="AlphaFoldDB" id="A0A4Z2D9D9"/>
<gene>
    <name evidence="4" type="ORF">EWB00_003466</name>
</gene>
<dbReference type="PANTHER" id="PTHR12463:SF0">
    <property type="entry name" value="ALPHA-KETOGLUTARATE-DEPENDENT DIOXYGENASE ALKB HOMOLOG 4"/>
    <property type="match status" value="1"/>
</dbReference>
<dbReference type="Gene3D" id="2.60.120.590">
    <property type="entry name" value="Alpha-ketoglutarate-dependent dioxygenase AlkB-like"/>
    <property type="match status" value="1"/>
</dbReference>
<evidence type="ECO:0000256" key="2">
    <source>
        <dbReference type="RuleBase" id="RU003682"/>
    </source>
</evidence>
<dbReference type="GO" id="GO:0032451">
    <property type="term" value="F:demethylase activity"/>
    <property type="evidence" value="ECO:0007669"/>
    <property type="project" value="TreeGrafter"/>
</dbReference>
<dbReference type="InterPro" id="IPR005123">
    <property type="entry name" value="Oxoglu/Fe-dep_dioxygenase_dom"/>
</dbReference>